<keyword evidence="5" id="KW-1185">Reference proteome</keyword>
<dbReference type="InterPro" id="IPR006626">
    <property type="entry name" value="PbH1"/>
</dbReference>
<keyword evidence="2" id="KW-0812">Transmembrane</keyword>
<feature type="compositionally biased region" description="Acidic residues" evidence="1">
    <location>
        <begin position="56"/>
        <end position="66"/>
    </location>
</feature>
<evidence type="ECO:0000259" key="3">
    <source>
        <dbReference type="Pfam" id="PF05048"/>
    </source>
</evidence>
<dbReference type="Pfam" id="PF05048">
    <property type="entry name" value="NosD"/>
    <property type="match status" value="1"/>
</dbReference>
<dbReference type="SUPFAM" id="SSF51126">
    <property type="entry name" value="Pectin lyase-like"/>
    <property type="match status" value="1"/>
</dbReference>
<dbReference type="InterPro" id="IPR011050">
    <property type="entry name" value="Pectin_lyase_fold/virulence"/>
</dbReference>
<feature type="region of interest" description="Disordered" evidence="1">
    <location>
        <begin position="32"/>
        <end position="99"/>
    </location>
</feature>
<comment type="caution">
    <text evidence="4">The sequence shown here is derived from an EMBL/GenBank/DDBJ whole genome shotgun (WGS) entry which is preliminary data.</text>
</comment>
<sequence length="385" mass="39307">MTIKIDVKFIIGLAVGALVAAGLVLIFTTGGGGGDSKKTSADGKISPVPQNGGDQGGDEGSGDGDGDGGSGGGAQAGAPLTLPVPDGGGKVACPKPTKTVSDANSLQQALKGAQAGDVIKMNPGKYVGKFVATASGTQQQPIFLCGEQGSIIDGGGVKKGYGFHLDKANYWRLIGFTVQNSQKGVVGDTTNGSVVQGLTVHDIGDEAIHVRDFSTGNTIQYNKIFNTGLRREKFGEGVYLGTAQSNFKSVSGGKVDNSDNNVVRGNVIRATAEAIDIKEGTKGGKILNNVFDGSKTGGDKHNDSWVDVKGNGYLIEGNKGDKTPADGFQVHQIMDGWGTGNVFRNNTINLDGGNGVGINDTVGGNTIACNNKVSGGQLTKKGKCS</sequence>
<evidence type="ECO:0000256" key="1">
    <source>
        <dbReference type="SAM" id="MobiDB-lite"/>
    </source>
</evidence>
<dbReference type="Proteomes" id="UP000483004">
    <property type="component" value="Unassembled WGS sequence"/>
</dbReference>
<protein>
    <recommendedName>
        <fullName evidence="3">Periplasmic copper-binding protein NosD beta helix domain-containing protein</fullName>
    </recommendedName>
</protein>
<dbReference type="SMART" id="SM00710">
    <property type="entry name" value="PbH1"/>
    <property type="match status" value="5"/>
</dbReference>
<dbReference type="InterPro" id="IPR007742">
    <property type="entry name" value="NosD_dom"/>
</dbReference>
<dbReference type="InterPro" id="IPR012334">
    <property type="entry name" value="Pectin_lyas_fold"/>
</dbReference>
<dbReference type="Gene3D" id="2.160.20.10">
    <property type="entry name" value="Single-stranded right-handed beta-helix, Pectin lyase-like"/>
    <property type="match status" value="1"/>
</dbReference>
<name>A0A6L3VS53_9ACTN</name>
<keyword evidence="2" id="KW-1133">Transmembrane helix</keyword>
<evidence type="ECO:0000313" key="4">
    <source>
        <dbReference type="EMBL" id="KAB2373618.1"/>
    </source>
</evidence>
<proteinExistence type="predicted"/>
<keyword evidence="2" id="KW-0472">Membrane</keyword>
<dbReference type="OrthoDB" id="264773at2"/>
<feature type="domain" description="Periplasmic copper-binding protein NosD beta helix" evidence="3">
    <location>
        <begin position="141"/>
        <end position="317"/>
    </location>
</feature>
<accession>A0A6L3VS53</accession>
<evidence type="ECO:0000256" key="2">
    <source>
        <dbReference type="SAM" id="Phobius"/>
    </source>
</evidence>
<dbReference type="AlphaFoldDB" id="A0A6L3VS53"/>
<reference evidence="4 5" key="1">
    <citation type="submission" date="2019-09" db="EMBL/GenBank/DDBJ databases">
        <title>Actinomadura physcomitrii sp. nov., a novel actinomycete isolated from moss [Physcomitrium sphaericum (Ludw) Fuernr].</title>
        <authorList>
            <person name="Liu C."/>
            <person name="Zhuang X."/>
        </authorList>
    </citation>
    <scope>NUCLEOTIDE SEQUENCE [LARGE SCALE GENOMIC DNA]</scope>
    <source>
        <strain evidence="4 5">CYP1-1B</strain>
    </source>
</reference>
<organism evidence="4 5">
    <name type="scientific">Actinomadura montaniterrae</name>
    <dbReference type="NCBI Taxonomy" id="1803903"/>
    <lineage>
        <taxon>Bacteria</taxon>
        <taxon>Bacillati</taxon>
        <taxon>Actinomycetota</taxon>
        <taxon>Actinomycetes</taxon>
        <taxon>Streptosporangiales</taxon>
        <taxon>Thermomonosporaceae</taxon>
        <taxon>Actinomadura</taxon>
    </lineage>
</organism>
<dbReference type="EMBL" id="WBMR01000099">
    <property type="protein sequence ID" value="KAB2373618.1"/>
    <property type="molecule type" value="Genomic_DNA"/>
</dbReference>
<evidence type="ECO:0000313" key="5">
    <source>
        <dbReference type="Proteomes" id="UP000483004"/>
    </source>
</evidence>
<gene>
    <name evidence="4" type="ORF">F9B16_28390</name>
</gene>
<feature type="transmembrane region" description="Helical" evidence="2">
    <location>
        <begin position="7"/>
        <end position="27"/>
    </location>
</feature>
<dbReference type="RefSeq" id="WP_151543272.1">
    <property type="nucleotide sequence ID" value="NZ_WBMR01000099.1"/>
</dbReference>